<dbReference type="Pfam" id="PF13432">
    <property type="entry name" value="TPR_16"/>
    <property type="match status" value="1"/>
</dbReference>
<evidence type="ECO:0000256" key="3">
    <source>
        <dbReference type="ARBA" id="ARBA00004922"/>
    </source>
</evidence>
<feature type="repeat" description="TPR" evidence="13">
    <location>
        <begin position="975"/>
        <end position="1008"/>
    </location>
</feature>
<comment type="similarity">
    <text evidence="4">Belongs to the TMTC family.</text>
</comment>
<sequence length="1080" mass="119189">MSSHLSLPPLRKPQRSGGEEKRENRLQELQESRDFILGKPPLQTSSKEGEEITLETEIEASTDFTEACPICFEINLKDSEITCCNGHKVCANCVRQLVVDKGSCKNPETCRCTGFTYKCPLCRASNALTTSHINAVIKGGWKVEGGAGASPTSPGSKLPPLGPGNQLAQLQGQAAKKSSTTFGFMAFKIKRGKEEMRGGTSRLPAVVLTKKGYTTTCCACRKKNVLTQSVSEDGKLLALSCSEVRTGAGGAGEDLKRRVNEQIIIQLLWTFTIHCWTVRNGIVWDDRAALLMNPDATGDRPIMETFVHDFWGQDITAIDSHKSYRPVAVLSLRLNHAIHGVSPAGYHLANVLLHSFVVYLFSVLTGRLLRKHRGDGPSVKALHMLTSAIFSCHPIHTEPISCIVGRSDILSAAFFLLALILNQSSVEKDSTRWGTMFMSTLLGVLAALSKELGVTVFGIFVAHEIILALSRPRPMVDEDDEEEQGEGGGGRGRSRGKKRGNGRSSPAAWIKADPPKKKERVKLETFSGMARKLTSHFSSSQAILRTIVNVSAPLAIISLHMWLHGSHKMYQWSILENDISLMEVKSHRVMSYMMIHSLYLWKLFNPFTLCYDYGWACIAPVVSLLDYRNVLSLGVYSSVVAFGFYGGMLGDAIYLWAGALLVVPFIPASNAFFPVGTVLGERLLYLPSVGFCLGVPVVAWDLATLYLGAGKSKGKKKDDNGNGNRSGKGPDSSKKRLVRIVLAATVIPFSAKCISRGTEWRDERTLFEAAMGVCPTSLKVLNNLALTLLHKETAPRAGRLLDEALELFPDYPSALFNRGLAHFVLQEDAKAVSYFERSLAIDINQPKTRAYLAQSYLTIAFDMQKRGEWDQALELIQESRQQADAAIKTGCKMPMVFQVRCSAGHELKLGEESLWYCDMAIQLNDQLMANGGDTNEMIKTENSHNAAALILRGLNRLEEAAERYRLGLAISPDSFELLVNAGGLLGDVQKPKEAMEYYSRALSIKPNSPELITNIGWLLELQGHLVEAKKHYEKALDIMRPHSHPQIVNNLKNIEVRIEQQLGIKNDILDVNSNRRNDEL</sequence>
<keyword evidence="12 15" id="KW-0472">Membrane</keyword>
<dbReference type="EC" id="2.4.1.109" evidence="5"/>
<keyword evidence="11 15" id="KW-1133">Transmembrane helix</keyword>
<feature type="transmembrane region" description="Helical" evidence="15">
    <location>
        <begin position="685"/>
        <end position="707"/>
    </location>
</feature>
<feature type="repeat" description="TPR" evidence="13">
    <location>
        <begin position="812"/>
        <end position="845"/>
    </location>
</feature>
<evidence type="ECO:0000256" key="1">
    <source>
        <dbReference type="ARBA" id="ARBA00004141"/>
    </source>
</evidence>
<organism evidence="17 18">
    <name type="scientific">Triparma retinervis</name>
    <dbReference type="NCBI Taxonomy" id="2557542"/>
    <lineage>
        <taxon>Eukaryota</taxon>
        <taxon>Sar</taxon>
        <taxon>Stramenopiles</taxon>
        <taxon>Ochrophyta</taxon>
        <taxon>Bolidophyceae</taxon>
        <taxon>Parmales</taxon>
        <taxon>Triparmaceae</taxon>
        <taxon>Triparma</taxon>
    </lineage>
</organism>
<feature type="region of interest" description="Disordered" evidence="14">
    <location>
        <begin position="711"/>
        <end position="733"/>
    </location>
</feature>
<comment type="caution">
    <text evidence="17">The sequence shown here is derived from an EMBL/GenBank/DDBJ whole genome shotgun (WGS) entry which is preliminary data.</text>
</comment>
<feature type="domain" description="DUF1736" evidence="16">
    <location>
        <begin position="575"/>
        <end position="639"/>
    </location>
</feature>
<feature type="transmembrane region" description="Helical" evidence="15">
    <location>
        <begin position="630"/>
        <end position="646"/>
    </location>
</feature>
<feature type="compositionally biased region" description="Basic and acidic residues" evidence="14">
    <location>
        <begin position="17"/>
        <end position="36"/>
    </location>
</feature>
<reference evidence="17" key="1">
    <citation type="submission" date="2022-07" db="EMBL/GenBank/DDBJ databases">
        <title>Genome analysis of Parmales, a sister group of diatoms, reveals the evolutionary specialization of diatoms from phago-mixotrophs to photoautotrophs.</title>
        <authorList>
            <person name="Ban H."/>
            <person name="Sato S."/>
            <person name="Yoshikawa S."/>
            <person name="Kazumasa Y."/>
            <person name="Nakamura Y."/>
            <person name="Ichinomiya M."/>
            <person name="Saitoh K."/>
            <person name="Sato N."/>
            <person name="Blanc-Mathieu R."/>
            <person name="Endo H."/>
            <person name="Kuwata A."/>
            <person name="Ogata H."/>
        </authorList>
    </citation>
    <scope>NUCLEOTIDE SEQUENCE</scope>
</reference>
<dbReference type="GO" id="GO:0016020">
    <property type="term" value="C:membrane"/>
    <property type="evidence" value="ECO:0007669"/>
    <property type="project" value="UniProtKB-SubCell"/>
</dbReference>
<feature type="transmembrane region" description="Helical" evidence="15">
    <location>
        <begin position="653"/>
        <end position="673"/>
    </location>
</feature>
<dbReference type="InterPro" id="IPR011990">
    <property type="entry name" value="TPR-like_helical_dom_sf"/>
</dbReference>
<dbReference type="InterPro" id="IPR013618">
    <property type="entry name" value="TMTC_DUF1736"/>
</dbReference>
<accession>A0A9W7DZ52</accession>
<evidence type="ECO:0000259" key="16">
    <source>
        <dbReference type="Pfam" id="PF08409"/>
    </source>
</evidence>
<evidence type="ECO:0000256" key="12">
    <source>
        <dbReference type="ARBA" id="ARBA00023136"/>
    </source>
</evidence>
<protein>
    <recommendedName>
        <fullName evidence="5">dolichyl-phosphate-mannose--protein mannosyltransferase</fullName>
        <ecNumber evidence="5">2.4.1.109</ecNumber>
    </recommendedName>
</protein>
<comment type="subcellular location">
    <subcellularLocation>
        <location evidence="2">Endoplasmic reticulum</location>
    </subcellularLocation>
    <subcellularLocation>
        <location evidence="1">Membrane</location>
        <topology evidence="1">Multi-pass membrane protein</topology>
    </subcellularLocation>
</comment>
<proteinExistence type="inferred from homology"/>
<feature type="compositionally biased region" description="Basic residues" evidence="14">
    <location>
        <begin position="492"/>
        <end position="501"/>
    </location>
</feature>
<dbReference type="PANTHER" id="PTHR44227">
    <property type="match status" value="1"/>
</dbReference>
<dbReference type="PROSITE" id="PS50005">
    <property type="entry name" value="TPR"/>
    <property type="match status" value="2"/>
</dbReference>
<dbReference type="OrthoDB" id="66906at2759"/>
<evidence type="ECO:0000256" key="10">
    <source>
        <dbReference type="ARBA" id="ARBA00022824"/>
    </source>
</evidence>
<evidence type="ECO:0000256" key="8">
    <source>
        <dbReference type="ARBA" id="ARBA00022737"/>
    </source>
</evidence>
<dbReference type="EMBL" id="BRXZ01001016">
    <property type="protein sequence ID" value="GMH60078.1"/>
    <property type="molecule type" value="Genomic_DNA"/>
</dbReference>
<name>A0A9W7DZ52_9STRA</name>
<comment type="pathway">
    <text evidence="3">Protein modification; protein glycosylation.</text>
</comment>
<dbReference type="SMART" id="SM00028">
    <property type="entry name" value="TPR"/>
    <property type="match status" value="6"/>
</dbReference>
<keyword evidence="6" id="KW-0808">Transferase</keyword>
<evidence type="ECO:0000256" key="13">
    <source>
        <dbReference type="PROSITE-ProRule" id="PRU00339"/>
    </source>
</evidence>
<dbReference type="Proteomes" id="UP001165082">
    <property type="component" value="Unassembled WGS sequence"/>
</dbReference>
<feature type="region of interest" description="Disordered" evidence="14">
    <location>
        <begin position="1"/>
        <end position="49"/>
    </location>
</feature>
<keyword evidence="9 13" id="KW-0802">TPR repeat</keyword>
<evidence type="ECO:0000256" key="5">
    <source>
        <dbReference type="ARBA" id="ARBA00012839"/>
    </source>
</evidence>
<keyword evidence="18" id="KW-1185">Reference proteome</keyword>
<evidence type="ECO:0000256" key="15">
    <source>
        <dbReference type="SAM" id="Phobius"/>
    </source>
</evidence>
<evidence type="ECO:0000256" key="11">
    <source>
        <dbReference type="ARBA" id="ARBA00022989"/>
    </source>
</evidence>
<dbReference type="GO" id="GO:0030968">
    <property type="term" value="P:endoplasmic reticulum unfolded protein response"/>
    <property type="evidence" value="ECO:0007669"/>
    <property type="project" value="TreeGrafter"/>
</dbReference>
<evidence type="ECO:0000256" key="6">
    <source>
        <dbReference type="ARBA" id="ARBA00022679"/>
    </source>
</evidence>
<evidence type="ECO:0000313" key="18">
    <source>
        <dbReference type="Proteomes" id="UP001165082"/>
    </source>
</evidence>
<evidence type="ECO:0000256" key="14">
    <source>
        <dbReference type="SAM" id="MobiDB-lite"/>
    </source>
</evidence>
<evidence type="ECO:0000256" key="2">
    <source>
        <dbReference type="ARBA" id="ARBA00004240"/>
    </source>
</evidence>
<dbReference type="AlphaFoldDB" id="A0A9W7DZ52"/>
<keyword evidence="8" id="KW-0677">Repeat</keyword>
<dbReference type="Pfam" id="PF08409">
    <property type="entry name" value="TMTC_DUF1736"/>
    <property type="match status" value="1"/>
</dbReference>
<keyword evidence="10" id="KW-0256">Endoplasmic reticulum</keyword>
<dbReference type="PANTHER" id="PTHR44227:SF3">
    <property type="entry name" value="PROTEIN O-MANNOSYL-TRANSFERASE TMTC4"/>
    <property type="match status" value="1"/>
</dbReference>
<dbReference type="InterPro" id="IPR019734">
    <property type="entry name" value="TPR_rpt"/>
</dbReference>
<dbReference type="InterPro" id="IPR052346">
    <property type="entry name" value="O-mannosyl-transferase_TMTC"/>
</dbReference>
<keyword evidence="7 15" id="KW-0812">Transmembrane</keyword>
<dbReference type="Pfam" id="PF13181">
    <property type="entry name" value="TPR_8"/>
    <property type="match status" value="1"/>
</dbReference>
<dbReference type="GO" id="GO:0004169">
    <property type="term" value="F:dolichyl-phosphate-mannose-protein mannosyltransferase activity"/>
    <property type="evidence" value="ECO:0007669"/>
    <property type="project" value="UniProtKB-EC"/>
</dbReference>
<gene>
    <name evidence="17" type="ORF">TrRE_jg4075</name>
</gene>
<dbReference type="SUPFAM" id="SSF48452">
    <property type="entry name" value="TPR-like"/>
    <property type="match status" value="1"/>
</dbReference>
<feature type="transmembrane region" description="Helical" evidence="15">
    <location>
        <begin position="403"/>
        <end position="421"/>
    </location>
</feature>
<dbReference type="Gene3D" id="1.25.40.10">
    <property type="entry name" value="Tetratricopeptide repeat domain"/>
    <property type="match status" value="2"/>
</dbReference>
<evidence type="ECO:0000313" key="17">
    <source>
        <dbReference type="EMBL" id="GMH60078.1"/>
    </source>
</evidence>
<evidence type="ECO:0000256" key="4">
    <source>
        <dbReference type="ARBA" id="ARBA00007882"/>
    </source>
</evidence>
<dbReference type="GO" id="GO:0005783">
    <property type="term" value="C:endoplasmic reticulum"/>
    <property type="evidence" value="ECO:0007669"/>
    <property type="project" value="UniProtKB-SubCell"/>
</dbReference>
<feature type="transmembrane region" description="Helical" evidence="15">
    <location>
        <begin position="351"/>
        <end position="369"/>
    </location>
</feature>
<feature type="transmembrane region" description="Helical" evidence="15">
    <location>
        <begin position="542"/>
        <end position="563"/>
    </location>
</feature>
<evidence type="ECO:0000256" key="9">
    <source>
        <dbReference type="ARBA" id="ARBA00022803"/>
    </source>
</evidence>
<evidence type="ECO:0000256" key="7">
    <source>
        <dbReference type="ARBA" id="ARBA00022692"/>
    </source>
</evidence>
<feature type="region of interest" description="Disordered" evidence="14">
    <location>
        <begin position="476"/>
        <end position="516"/>
    </location>
</feature>